<keyword evidence="2" id="KW-0238">DNA-binding</keyword>
<evidence type="ECO:0000256" key="3">
    <source>
        <dbReference type="ARBA" id="ARBA00023163"/>
    </source>
</evidence>
<dbReference type="InterPro" id="IPR036388">
    <property type="entry name" value="WH-like_DNA-bd_sf"/>
</dbReference>
<dbReference type="PANTHER" id="PTHR30146">
    <property type="entry name" value="LACI-RELATED TRANSCRIPTIONAL REPRESSOR"/>
    <property type="match status" value="1"/>
</dbReference>
<dbReference type="GO" id="GO:0000976">
    <property type="term" value="F:transcription cis-regulatory region binding"/>
    <property type="evidence" value="ECO:0007669"/>
    <property type="project" value="TreeGrafter"/>
</dbReference>
<sequence length="382" mass="41834">MSEERPLAARFSVQRKERLLEELRLNGSVLVTELARLLEVSEMTVRRDINDLARQGLVTRVHGGATLRSPLDHSVRTRGAAENGLARYTIGVVVPSLDYYYPHVVNGARVAAAQSRARIVLRGSRYDAADNRKQIQALVDTPGVHGVIAAPETAGTEGRELLRWLDTLPVPVVLVERRPGRGVVTSRLESVTTDHARGAEVAVRHLRSTGHDRIGLLASSTSPTAPPVQRGWTETLQSMRQHVDDTVCDDANRCEGPDAEAFMDDVLERCRATGTTAMLIHADRQALRFVQHCIDRGVRVPDDLSVVAYDDEVAHLGSPPISAVRPPKSWVGRVAVETLIARLEEGAARPVHHVQLEPELIVRESSVVAADVNSLQETEVIA</sequence>
<dbReference type="InterPro" id="IPR036390">
    <property type="entry name" value="WH_DNA-bd_sf"/>
</dbReference>
<proteinExistence type="predicted"/>
<evidence type="ECO:0000256" key="2">
    <source>
        <dbReference type="ARBA" id="ARBA00023125"/>
    </source>
</evidence>
<dbReference type="Pfam" id="PF08220">
    <property type="entry name" value="HTH_DeoR"/>
    <property type="match status" value="1"/>
</dbReference>
<dbReference type="RefSeq" id="WP_120787823.1">
    <property type="nucleotide sequence ID" value="NZ_CP032624.1"/>
</dbReference>
<name>A0A387BM58_9MICO</name>
<dbReference type="InterPro" id="IPR001034">
    <property type="entry name" value="DeoR_HTH"/>
</dbReference>
<dbReference type="SUPFAM" id="SSF53822">
    <property type="entry name" value="Periplasmic binding protein-like I"/>
    <property type="match status" value="1"/>
</dbReference>
<protein>
    <submittedName>
        <fullName evidence="5">DeoR family transcriptional regulator</fullName>
    </submittedName>
</protein>
<evidence type="ECO:0000313" key="5">
    <source>
        <dbReference type="EMBL" id="AYG02289.1"/>
    </source>
</evidence>
<reference evidence="5 6" key="1">
    <citation type="submission" date="2018-09" db="EMBL/GenBank/DDBJ databases">
        <title>Genome sequencing of strain 2DFW10M-5.</title>
        <authorList>
            <person name="Heo J."/>
            <person name="Kim S.-J."/>
            <person name="Kwon S.-W."/>
        </authorList>
    </citation>
    <scope>NUCLEOTIDE SEQUENCE [LARGE SCALE GENOMIC DNA]</scope>
    <source>
        <strain evidence="5 6">2DFW10M-5</strain>
    </source>
</reference>
<dbReference type="PRINTS" id="PR00037">
    <property type="entry name" value="HTHLACR"/>
</dbReference>
<keyword evidence="1" id="KW-0805">Transcription regulation</keyword>
<dbReference type="OrthoDB" id="3252280at2"/>
<accession>A0A387BM58</accession>
<keyword evidence="6" id="KW-1185">Reference proteome</keyword>
<dbReference type="Pfam" id="PF13377">
    <property type="entry name" value="Peripla_BP_3"/>
    <property type="match status" value="1"/>
</dbReference>
<feature type="domain" description="HTH deoR-type" evidence="4">
    <location>
        <begin position="12"/>
        <end position="67"/>
    </location>
</feature>
<organism evidence="5 6">
    <name type="scientific">Gryllotalpicola protaetiae</name>
    <dbReference type="NCBI Taxonomy" id="2419771"/>
    <lineage>
        <taxon>Bacteria</taxon>
        <taxon>Bacillati</taxon>
        <taxon>Actinomycetota</taxon>
        <taxon>Actinomycetes</taxon>
        <taxon>Micrococcales</taxon>
        <taxon>Microbacteriaceae</taxon>
        <taxon>Gryllotalpicola</taxon>
    </lineage>
</organism>
<keyword evidence="3" id="KW-0804">Transcription</keyword>
<evidence type="ECO:0000259" key="4">
    <source>
        <dbReference type="PROSITE" id="PS51000"/>
    </source>
</evidence>
<dbReference type="Gene3D" id="1.10.10.10">
    <property type="entry name" value="Winged helix-like DNA-binding domain superfamily/Winged helix DNA-binding domain"/>
    <property type="match status" value="1"/>
</dbReference>
<gene>
    <name evidence="5" type="ORF">D7I44_01245</name>
</gene>
<dbReference type="InterPro" id="IPR018356">
    <property type="entry name" value="Tscrpt_reg_HTH_DeoR_CS"/>
</dbReference>
<dbReference type="PROSITE" id="PS00894">
    <property type="entry name" value="HTH_DEOR_1"/>
    <property type="match status" value="1"/>
</dbReference>
<dbReference type="KEGG" id="gry:D7I44_01245"/>
<dbReference type="InterPro" id="IPR046335">
    <property type="entry name" value="LacI/GalR-like_sensor"/>
</dbReference>
<dbReference type="SMART" id="SM00420">
    <property type="entry name" value="HTH_DEOR"/>
    <property type="match status" value="1"/>
</dbReference>
<dbReference type="PANTHER" id="PTHR30146:SF155">
    <property type="entry name" value="ALANINE RACEMASE"/>
    <property type="match status" value="1"/>
</dbReference>
<dbReference type="AlphaFoldDB" id="A0A387BM58"/>
<dbReference type="GO" id="GO:0003700">
    <property type="term" value="F:DNA-binding transcription factor activity"/>
    <property type="evidence" value="ECO:0007669"/>
    <property type="project" value="InterPro"/>
</dbReference>
<dbReference type="PROSITE" id="PS51000">
    <property type="entry name" value="HTH_DEOR_2"/>
    <property type="match status" value="1"/>
</dbReference>
<evidence type="ECO:0000313" key="6">
    <source>
        <dbReference type="Proteomes" id="UP000275069"/>
    </source>
</evidence>
<dbReference type="Gene3D" id="3.40.50.2300">
    <property type="match status" value="2"/>
</dbReference>
<evidence type="ECO:0000256" key="1">
    <source>
        <dbReference type="ARBA" id="ARBA00023015"/>
    </source>
</evidence>
<dbReference type="Proteomes" id="UP000275069">
    <property type="component" value="Chromosome"/>
</dbReference>
<dbReference type="SUPFAM" id="SSF46785">
    <property type="entry name" value="Winged helix' DNA-binding domain"/>
    <property type="match status" value="1"/>
</dbReference>
<dbReference type="EMBL" id="CP032624">
    <property type="protein sequence ID" value="AYG02289.1"/>
    <property type="molecule type" value="Genomic_DNA"/>
</dbReference>
<dbReference type="InterPro" id="IPR028082">
    <property type="entry name" value="Peripla_BP_I"/>
</dbReference>